<dbReference type="Gene3D" id="2.170.270.10">
    <property type="entry name" value="SET domain"/>
    <property type="match status" value="1"/>
</dbReference>
<gene>
    <name evidence="3" type="ORF">G3M48_002448</name>
</gene>
<evidence type="ECO:0000313" key="3">
    <source>
        <dbReference type="EMBL" id="KAK8146911.1"/>
    </source>
</evidence>
<feature type="region of interest" description="Disordered" evidence="1">
    <location>
        <begin position="281"/>
        <end position="308"/>
    </location>
</feature>
<proteinExistence type="predicted"/>
<accession>A0AAW0RYI1</accession>
<evidence type="ECO:0000256" key="1">
    <source>
        <dbReference type="SAM" id="MobiDB-lite"/>
    </source>
</evidence>
<organism evidence="3 4">
    <name type="scientific">Beauveria asiatica</name>
    <dbReference type="NCBI Taxonomy" id="1069075"/>
    <lineage>
        <taxon>Eukaryota</taxon>
        <taxon>Fungi</taxon>
        <taxon>Dikarya</taxon>
        <taxon>Ascomycota</taxon>
        <taxon>Pezizomycotina</taxon>
        <taxon>Sordariomycetes</taxon>
        <taxon>Hypocreomycetidae</taxon>
        <taxon>Hypocreales</taxon>
        <taxon>Cordycipitaceae</taxon>
        <taxon>Beauveria</taxon>
    </lineage>
</organism>
<feature type="domain" description="SET" evidence="2">
    <location>
        <begin position="80"/>
        <end position="241"/>
    </location>
</feature>
<evidence type="ECO:0000313" key="4">
    <source>
        <dbReference type="Proteomes" id="UP001397290"/>
    </source>
</evidence>
<dbReference type="AlphaFoldDB" id="A0AAW0RYI1"/>
<dbReference type="Pfam" id="PF00856">
    <property type="entry name" value="SET"/>
    <property type="match status" value="1"/>
</dbReference>
<reference evidence="3 4" key="1">
    <citation type="submission" date="2020-02" db="EMBL/GenBank/DDBJ databases">
        <title>Comparative genomics of the hypocrealean fungal genus Beauvera.</title>
        <authorList>
            <person name="Showalter D.N."/>
            <person name="Bushley K.E."/>
            <person name="Rehner S.A."/>
        </authorList>
    </citation>
    <scope>NUCLEOTIDE SEQUENCE [LARGE SCALE GENOMIC DNA]</scope>
    <source>
        <strain evidence="3 4">ARSEF4384</strain>
    </source>
</reference>
<dbReference type="InterPro" id="IPR046341">
    <property type="entry name" value="SET_dom_sf"/>
</dbReference>
<name>A0AAW0RYI1_9HYPO</name>
<dbReference type="InterPro" id="IPR001214">
    <property type="entry name" value="SET_dom"/>
</dbReference>
<protein>
    <recommendedName>
        <fullName evidence="2">SET domain-containing protein</fullName>
    </recommendedName>
</protein>
<dbReference type="Proteomes" id="UP001397290">
    <property type="component" value="Unassembled WGS sequence"/>
</dbReference>
<dbReference type="EMBL" id="JAAHCF010000181">
    <property type="protein sequence ID" value="KAK8146911.1"/>
    <property type="molecule type" value="Genomic_DNA"/>
</dbReference>
<dbReference type="SUPFAM" id="SSF82199">
    <property type="entry name" value="SET domain"/>
    <property type="match status" value="1"/>
</dbReference>
<sequence>MAGAHQCSYACGLGSTTRYAKDIDLKKERQLRLRTAARLPESKFSWSAGKRALVHACTQVDDDLPSPSRPNANRDVAVQEPVELNYDILRVQKSSTDSRLGVFAGRDLFRGRQIISERPAFSCIHWSKGKRTAAEEWLKLDHSHRENMRTWFRKLRNVPHGGNDTFRDKDKKRLENFVTDYAFWDPQRDQAHIYRLSSHINHACRLCANACFWVDSAYPHRIVVTLVRGVRHGDEIFICYGKTNVPYGCAFCQRGQSLDRRIWAFIKDLCTRQQKAEPNRYASGRTYHPAEISNARPSSRTSGDSDETLVHTDFGRLLLPHS</sequence>
<keyword evidence="4" id="KW-1185">Reference proteome</keyword>
<dbReference type="PROSITE" id="PS50280">
    <property type="entry name" value="SET"/>
    <property type="match status" value="1"/>
</dbReference>
<comment type="caution">
    <text evidence="3">The sequence shown here is derived from an EMBL/GenBank/DDBJ whole genome shotgun (WGS) entry which is preliminary data.</text>
</comment>
<evidence type="ECO:0000259" key="2">
    <source>
        <dbReference type="PROSITE" id="PS50280"/>
    </source>
</evidence>